<dbReference type="PROSITE" id="PS00211">
    <property type="entry name" value="ABC_TRANSPORTER_1"/>
    <property type="match status" value="1"/>
</dbReference>
<dbReference type="GO" id="GO:0005524">
    <property type="term" value="F:ATP binding"/>
    <property type="evidence" value="ECO:0007669"/>
    <property type="project" value="UniProtKB-KW"/>
</dbReference>
<evidence type="ECO:0000256" key="2">
    <source>
        <dbReference type="ARBA" id="ARBA00022475"/>
    </source>
</evidence>
<dbReference type="InterPro" id="IPR011527">
    <property type="entry name" value="ABC1_TM_dom"/>
</dbReference>
<feature type="domain" description="ABC transporter" evidence="9">
    <location>
        <begin position="351"/>
        <end position="584"/>
    </location>
</feature>
<dbReference type="EMBL" id="JACOFT010000002">
    <property type="protein sequence ID" value="MBC3810835.1"/>
    <property type="molecule type" value="Genomic_DNA"/>
</dbReference>
<dbReference type="CDD" id="cd18565">
    <property type="entry name" value="ABC_6TM_exporter_like"/>
    <property type="match status" value="1"/>
</dbReference>
<dbReference type="PANTHER" id="PTHR24221">
    <property type="entry name" value="ATP-BINDING CASSETTE SUB-FAMILY B"/>
    <property type="match status" value="1"/>
</dbReference>
<dbReference type="Pfam" id="PF00005">
    <property type="entry name" value="ABC_tran"/>
    <property type="match status" value="1"/>
</dbReference>
<evidence type="ECO:0000256" key="3">
    <source>
        <dbReference type="ARBA" id="ARBA00022692"/>
    </source>
</evidence>
<dbReference type="InterPro" id="IPR003439">
    <property type="entry name" value="ABC_transporter-like_ATP-bd"/>
</dbReference>
<keyword evidence="4" id="KW-0547">Nucleotide-binding</keyword>
<keyword evidence="7 8" id="KW-0472">Membrane</keyword>
<dbReference type="Pfam" id="PF00664">
    <property type="entry name" value="ABC_membrane"/>
    <property type="match status" value="1"/>
</dbReference>
<proteinExistence type="predicted"/>
<gene>
    <name evidence="11" type="ORF">H8K26_05215</name>
</gene>
<dbReference type="PROSITE" id="PS50893">
    <property type="entry name" value="ABC_TRANSPORTER_2"/>
    <property type="match status" value="1"/>
</dbReference>
<evidence type="ECO:0000313" key="12">
    <source>
        <dbReference type="Proteomes" id="UP000637632"/>
    </source>
</evidence>
<feature type="transmembrane region" description="Helical" evidence="8">
    <location>
        <begin position="174"/>
        <end position="192"/>
    </location>
</feature>
<reference evidence="11 12" key="1">
    <citation type="submission" date="2020-08" db="EMBL/GenBank/DDBJ databases">
        <title>Novel species isolated from subtropical streams in China.</title>
        <authorList>
            <person name="Lu H."/>
        </authorList>
    </citation>
    <scope>NUCLEOTIDE SEQUENCE [LARGE SCALE GENOMIC DNA]</scope>
    <source>
        <strain evidence="11 12">CCTCC AB 2015119</strain>
    </source>
</reference>
<dbReference type="SUPFAM" id="SSF90123">
    <property type="entry name" value="ABC transporter transmembrane region"/>
    <property type="match status" value="1"/>
</dbReference>
<evidence type="ECO:0000259" key="10">
    <source>
        <dbReference type="PROSITE" id="PS50929"/>
    </source>
</evidence>
<dbReference type="InterPro" id="IPR039421">
    <property type="entry name" value="Type_1_exporter"/>
</dbReference>
<dbReference type="Gene3D" id="1.20.1560.10">
    <property type="entry name" value="ABC transporter type 1, transmembrane domain"/>
    <property type="match status" value="1"/>
</dbReference>
<dbReference type="SMART" id="SM00382">
    <property type="entry name" value="AAA"/>
    <property type="match status" value="1"/>
</dbReference>
<evidence type="ECO:0000256" key="5">
    <source>
        <dbReference type="ARBA" id="ARBA00022840"/>
    </source>
</evidence>
<evidence type="ECO:0000256" key="4">
    <source>
        <dbReference type="ARBA" id="ARBA00022741"/>
    </source>
</evidence>
<protein>
    <submittedName>
        <fullName evidence="11">ABC transporter ATP-binding protein</fullName>
    </submittedName>
</protein>
<dbReference type="InterPro" id="IPR027417">
    <property type="entry name" value="P-loop_NTPase"/>
</dbReference>
<organism evidence="11 12">
    <name type="scientific">Undibacterium aquatile</name>
    <dbReference type="NCBI Taxonomy" id="1537398"/>
    <lineage>
        <taxon>Bacteria</taxon>
        <taxon>Pseudomonadati</taxon>
        <taxon>Pseudomonadota</taxon>
        <taxon>Betaproteobacteria</taxon>
        <taxon>Burkholderiales</taxon>
        <taxon>Oxalobacteraceae</taxon>
        <taxon>Undibacterium</taxon>
    </lineage>
</organism>
<evidence type="ECO:0000256" key="8">
    <source>
        <dbReference type="SAM" id="Phobius"/>
    </source>
</evidence>
<keyword evidence="2" id="KW-1003">Cell membrane</keyword>
<dbReference type="InterPro" id="IPR036640">
    <property type="entry name" value="ABC1_TM_sf"/>
</dbReference>
<dbReference type="PROSITE" id="PS50929">
    <property type="entry name" value="ABC_TM1F"/>
    <property type="match status" value="1"/>
</dbReference>
<evidence type="ECO:0000313" key="11">
    <source>
        <dbReference type="EMBL" id="MBC3810835.1"/>
    </source>
</evidence>
<dbReference type="Proteomes" id="UP000637632">
    <property type="component" value="Unassembled WGS sequence"/>
</dbReference>
<dbReference type="Gene3D" id="3.40.50.300">
    <property type="entry name" value="P-loop containing nucleotide triphosphate hydrolases"/>
    <property type="match status" value="1"/>
</dbReference>
<keyword evidence="12" id="KW-1185">Reference proteome</keyword>
<keyword evidence="6 8" id="KW-1133">Transmembrane helix</keyword>
<keyword evidence="5 11" id="KW-0067">ATP-binding</keyword>
<dbReference type="PANTHER" id="PTHR24221:SF601">
    <property type="entry name" value="ABC TRANSPORTER"/>
    <property type="match status" value="1"/>
</dbReference>
<evidence type="ECO:0000256" key="7">
    <source>
        <dbReference type="ARBA" id="ARBA00023136"/>
    </source>
</evidence>
<name>A0ABR6XDZ7_9BURK</name>
<evidence type="ECO:0000256" key="1">
    <source>
        <dbReference type="ARBA" id="ARBA00004651"/>
    </source>
</evidence>
<dbReference type="InterPro" id="IPR017871">
    <property type="entry name" value="ABC_transporter-like_CS"/>
</dbReference>
<comment type="caution">
    <text evidence="11">The sequence shown here is derived from an EMBL/GenBank/DDBJ whole genome shotgun (WGS) entry which is preliminary data.</text>
</comment>
<sequence>MHPLKKLLHYAGAYKTDLRLATLYSILNKFFDVLPEVLIGVAVDIVVNGEKSFLAKRVLGGFGITETWHQLVFLGVVNAFIWMGESWFEYLLSLKWRKLAQNLQHDLRLDTYDHVQKLEMAYFENQRTGNLMSVLNEDINQMERFLNGGANQIIQVICSSVMVSAVFFVLQPSLAIISLLPVPAILFGAFWFQKRLAPRYAEVREAAGDVSARLNNNLLGLATIKAFATEDFEKNHIAEASNTYRQANARAIAVSAAITPVIRMAILAGFTATLVYGGWLTLHDELAVGAYSVLVYLTQRLLWPMTSLAEVADMYQRSMSAIDRAMNLLDTKINITYEGQHLRAADVKGHIRFDAVGFAYGEQQTLHNINLEIPAGKTIAFVGSTGSGKSTLVKLLLRFYTPQSGKIYIDGVATDSVNLQDLRRLIGYVAQDSFLTDGTIADNIAYGSDNVTETAIAAAAQAAEATEFISKLPLGFATRIGERGQKLSGGQRQRLALARAILKNPPVLILDEATSAVDNETEAAIQRSLDVVSRDRTTIVIAHRLSTVRQADCIYLLEAGRIVESGTHDDLLKLNAGYAALWRLQTGERAQGQTQLAT</sequence>
<evidence type="ECO:0000259" key="9">
    <source>
        <dbReference type="PROSITE" id="PS50893"/>
    </source>
</evidence>
<feature type="domain" description="ABC transmembrane type-1" evidence="10">
    <location>
        <begin position="20"/>
        <end position="317"/>
    </location>
</feature>
<feature type="transmembrane region" description="Helical" evidence="8">
    <location>
        <begin position="251"/>
        <end position="276"/>
    </location>
</feature>
<evidence type="ECO:0000256" key="6">
    <source>
        <dbReference type="ARBA" id="ARBA00022989"/>
    </source>
</evidence>
<comment type="subcellular location">
    <subcellularLocation>
        <location evidence="1">Cell membrane</location>
        <topology evidence="1">Multi-pass membrane protein</topology>
    </subcellularLocation>
</comment>
<dbReference type="InterPro" id="IPR003593">
    <property type="entry name" value="AAA+_ATPase"/>
</dbReference>
<accession>A0ABR6XDZ7</accession>
<dbReference type="SUPFAM" id="SSF52540">
    <property type="entry name" value="P-loop containing nucleoside triphosphate hydrolases"/>
    <property type="match status" value="1"/>
</dbReference>
<keyword evidence="3 8" id="KW-0812">Transmembrane</keyword>